<organism evidence="3 4">
    <name type="scientific">Kribbella sancticallisti</name>
    <dbReference type="NCBI Taxonomy" id="460087"/>
    <lineage>
        <taxon>Bacteria</taxon>
        <taxon>Bacillati</taxon>
        <taxon>Actinomycetota</taxon>
        <taxon>Actinomycetes</taxon>
        <taxon>Propionibacteriales</taxon>
        <taxon>Kribbellaceae</taxon>
        <taxon>Kribbella</taxon>
    </lineage>
</organism>
<sequence>MSRPLDGVLVIDLSRALACPHATMMPADLGARVIKGEAPHGDDTRSWGPPFIGNESTRESTYSYRPTAARNRSSST</sequence>
<dbReference type="SUPFAM" id="SSF89796">
    <property type="entry name" value="CoA-transferase family III (CaiB/BaiF)"/>
    <property type="match status" value="1"/>
</dbReference>
<keyword evidence="1" id="KW-0808">Transferase</keyword>
<evidence type="ECO:0000313" key="3">
    <source>
        <dbReference type="EMBL" id="GAA1579189.1"/>
    </source>
</evidence>
<evidence type="ECO:0008006" key="5">
    <source>
        <dbReference type="Google" id="ProtNLM"/>
    </source>
</evidence>
<keyword evidence="4" id="KW-1185">Reference proteome</keyword>
<feature type="compositionally biased region" description="Polar residues" evidence="2">
    <location>
        <begin position="59"/>
        <end position="76"/>
    </location>
</feature>
<dbReference type="Pfam" id="PF02515">
    <property type="entry name" value="CoA_transf_3"/>
    <property type="match status" value="1"/>
</dbReference>
<reference evidence="4" key="1">
    <citation type="journal article" date="2019" name="Int. J. Syst. Evol. Microbiol.">
        <title>The Global Catalogue of Microorganisms (GCM) 10K type strain sequencing project: providing services to taxonomists for standard genome sequencing and annotation.</title>
        <authorList>
            <consortium name="The Broad Institute Genomics Platform"/>
            <consortium name="The Broad Institute Genome Sequencing Center for Infectious Disease"/>
            <person name="Wu L."/>
            <person name="Ma J."/>
        </authorList>
    </citation>
    <scope>NUCLEOTIDE SEQUENCE [LARGE SCALE GENOMIC DNA]</scope>
    <source>
        <strain evidence="4">JCM 14969</strain>
    </source>
</reference>
<evidence type="ECO:0000256" key="2">
    <source>
        <dbReference type="SAM" id="MobiDB-lite"/>
    </source>
</evidence>
<dbReference type="Gene3D" id="3.40.50.10540">
    <property type="entry name" value="Crotonobetainyl-coa:carnitine coa-transferase, domain 1"/>
    <property type="match status" value="1"/>
</dbReference>
<comment type="caution">
    <text evidence="3">The sequence shown here is derived from an EMBL/GenBank/DDBJ whole genome shotgun (WGS) entry which is preliminary data.</text>
</comment>
<protein>
    <recommendedName>
        <fullName evidence="5">CoA-transferase family III</fullName>
    </recommendedName>
</protein>
<dbReference type="InterPro" id="IPR023606">
    <property type="entry name" value="CoA-Trfase_III_dom_1_sf"/>
</dbReference>
<gene>
    <name evidence="3" type="ORF">GCM10009789_36100</name>
</gene>
<dbReference type="EMBL" id="BAAAOS010000020">
    <property type="protein sequence ID" value="GAA1579189.1"/>
    <property type="molecule type" value="Genomic_DNA"/>
</dbReference>
<proteinExistence type="predicted"/>
<dbReference type="Proteomes" id="UP001500393">
    <property type="component" value="Unassembled WGS sequence"/>
</dbReference>
<dbReference type="PANTHER" id="PTHR48207">
    <property type="entry name" value="SUCCINATE--HYDROXYMETHYLGLUTARATE COA-TRANSFERASE"/>
    <property type="match status" value="1"/>
</dbReference>
<evidence type="ECO:0000256" key="1">
    <source>
        <dbReference type="ARBA" id="ARBA00022679"/>
    </source>
</evidence>
<feature type="compositionally biased region" description="Basic and acidic residues" evidence="2">
    <location>
        <begin position="36"/>
        <end position="45"/>
    </location>
</feature>
<dbReference type="PANTHER" id="PTHR48207:SF3">
    <property type="entry name" value="SUCCINATE--HYDROXYMETHYLGLUTARATE COA-TRANSFERASE"/>
    <property type="match status" value="1"/>
</dbReference>
<feature type="region of interest" description="Disordered" evidence="2">
    <location>
        <begin position="36"/>
        <end position="76"/>
    </location>
</feature>
<dbReference type="RefSeq" id="WP_344215273.1">
    <property type="nucleotide sequence ID" value="NZ_BAAAOS010000020.1"/>
</dbReference>
<name>A0ABP4PHA3_9ACTN</name>
<dbReference type="InterPro" id="IPR050483">
    <property type="entry name" value="CoA-transferase_III_domain"/>
</dbReference>
<accession>A0ABP4PHA3</accession>
<evidence type="ECO:0000313" key="4">
    <source>
        <dbReference type="Proteomes" id="UP001500393"/>
    </source>
</evidence>
<dbReference type="InterPro" id="IPR003673">
    <property type="entry name" value="CoA-Trfase_fam_III"/>
</dbReference>